<dbReference type="PROSITE" id="PS50937">
    <property type="entry name" value="HTH_MERR_2"/>
    <property type="match status" value="1"/>
</dbReference>
<dbReference type="SUPFAM" id="SSF46955">
    <property type="entry name" value="Putative DNA-binding domain"/>
    <property type="match status" value="1"/>
</dbReference>
<evidence type="ECO:0000256" key="4">
    <source>
        <dbReference type="ARBA" id="ARBA00023163"/>
    </source>
</evidence>
<keyword evidence="1" id="KW-0678">Repressor</keyword>
<evidence type="ECO:0000256" key="2">
    <source>
        <dbReference type="ARBA" id="ARBA00023015"/>
    </source>
</evidence>
<dbReference type="EMBL" id="VIJZ01000002">
    <property type="protein sequence ID" value="TQS00013.1"/>
    <property type="molecule type" value="Genomic_DNA"/>
</dbReference>
<keyword evidence="4" id="KW-0804">Transcription</keyword>
<comment type="caution">
    <text evidence="6">The sequence shown here is derived from an EMBL/GenBank/DDBJ whole genome shotgun (WGS) entry which is preliminary data.</text>
</comment>
<name>A0ABY3B8T2_9BACL</name>
<dbReference type="Gene3D" id="3.20.80.10">
    <property type="entry name" value="Regulatory factor, effector binding domain"/>
    <property type="match status" value="1"/>
</dbReference>
<dbReference type="InterPro" id="IPR047057">
    <property type="entry name" value="MerR_fam"/>
</dbReference>
<accession>A0ABY3B8T2</accession>
<proteinExistence type="predicted"/>
<dbReference type="CDD" id="cd01107">
    <property type="entry name" value="HTH_BmrR"/>
    <property type="match status" value="1"/>
</dbReference>
<dbReference type="PANTHER" id="PTHR30204">
    <property type="entry name" value="REDOX-CYCLING DRUG-SENSING TRANSCRIPTIONAL ACTIVATOR SOXR"/>
    <property type="match status" value="1"/>
</dbReference>
<dbReference type="Gene3D" id="1.10.1660.10">
    <property type="match status" value="1"/>
</dbReference>
<dbReference type="InterPro" id="IPR011256">
    <property type="entry name" value="Reg_factor_effector_dom_sf"/>
</dbReference>
<evidence type="ECO:0000256" key="3">
    <source>
        <dbReference type="ARBA" id="ARBA00023125"/>
    </source>
</evidence>
<evidence type="ECO:0000256" key="1">
    <source>
        <dbReference type="ARBA" id="ARBA00022491"/>
    </source>
</evidence>
<dbReference type="PANTHER" id="PTHR30204:SF69">
    <property type="entry name" value="MERR-FAMILY TRANSCRIPTIONAL REGULATOR"/>
    <property type="match status" value="1"/>
</dbReference>
<dbReference type="InterPro" id="IPR000551">
    <property type="entry name" value="MerR-type_HTH_dom"/>
</dbReference>
<protein>
    <submittedName>
        <fullName evidence="6">MerR family transcriptional regulator</fullName>
    </submittedName>
</protein>
<keyword evidence="7" id="KW-1185">Reference proteome</keyword>
<evidence type="ECO:0000259" key="5">
    <source>
        <dbReference type="PROSITE" id="PS50937"/>
    </source>
</evidence>
<evidence type="ECO:0000313" key="6">
    <source>
        <dbReference type="EMBL" id="TQS00013.1"/>
    </source>
</evidence>
<keyword evidence="2" id="KW-0805">Transcription regulation</keyword>
<dbReference type="InterPro" id="IPR009061">
    <property type="entry name" value="DNA-bd_dom_put_sf"/>
</dbReference>
<gene>
    <name evidence="6" type="ORF">FKV70_04295</name>
</gene>
<evidence type="ECO:0000313" key="7">
    <source>
        <dbReference type="Proteomes" id="UP000319219"/>
    </source>
</evidence>
<dbReference type="Pfam" id="PF13411">
    <property type="entry name" value="MerR_1"/>
    <property type="match status" value="1"/>
</dbReference>
<sequence>MAKNEGELRGTMSTMFLIGEISTLFQIDIRTLRYYESIHLFEPASVDETTGYRYYSIDQFERLNTILYLKELNIPFIEIKHFLDNRNVDHILTLLKEQKRRTEKKITEFKQIQQRINKRIQQIEDVSNVEELFKIRVTQLPERMIVMLKQKIDRSDNLEMSIRMLEKNSNMKSTIFLGQVGLAISVTNLQQKKFDEYDALFLFVELDKHLYSNATIKSLPQQRYLRAIFWQMTHSKSLILIMDLHRIPPNSLLRFKYRSNNS</sequence>
<dbReference type="SMART" id="SM00422">
    <property type="entry name" value="HTH_MERR"/>
    <property type="match status" value="1"/>
</dbReference>
<dbReference type="Proteomes" id="UP000319219">
    <property type="component" value="Unassembled WGS sequence"/>
</dbReference>
<keyword evidence="3" id="KW-0238">DNA-binding</keyword>
<feature type="domain" description="HTH merR-type" evidence="5">
    <location>
        <begin position="15"/>
        <end position="85"/>
    </location>
</feature>
<organism evidence="6 7">
    <name type="scientific">Paenibacillus ottowii</name>
    <dbReference type="NCBI Taxonomy" id="2315729"/>
    <lineage>
        <taxon>Bacteria</taxon>
        <taxon>Bacillati</taxon>
        <taxon>Bacillota</taxon>
        <taxon>Bacilli</taxon>
        <taxon>Bacillales</taxon>
        <taxon>Paenibacillaceae</taxon>
        <taxon>Paenibacillus</taxon>
    </lineage>
</organism>
<reference evidence="6 7" key="1">
    <citation type="submission" date="2019-07" db="EMBL/GenBank/DDBJ databases">
        <title>Paenibacillus ottowii sp. nov. isolated from a fermentation system processing bovine manure.</title>
        <authorList>
            <person name="Velazquez L.F."/>
            <person name="Rajbanshi S."/>
            <person name="Guan S."/>
            <person name="Hinchee M."/>
            <person name="Welsh A."/>
        </authorList>
    </citation>
    <scope>NUCLEOTIDE SEQUENCE [LARGE SCALE GENOMIC DNA]</scope>
    <source>
        <strain evidence="6 7">MS2379</strain>
    </source>
</reference>